<dbReference type="PROSITE" id="PS00740">
    <property type="entry name" value="MAM_1"/>
    <property type="match status" value="2"/>
</dbReference>
<dbReference type="InterPro" id="IPR051560">
    <property type="entry name" value="MAM_domain-containing"/>
</dbReference>
<dbReference type="Ensembl" id="ENSSRHT00000087518.1">
    <property type="protein sequence ID" value="ENSSRHP00000085212.1"/>
    <property type="gene ID" value="ENSSRHG00000042172.1"/>
</dbReference>
<keyword evidence="1" id="KW-0732">Signal</keyword>
<evidence type="ECO:0000313" key="4">
    <source>
        <dbReference type="Proteomes" id="UP000472270"/>
    </source>
</evidence>
<dbReference type="PROSITE" id="PS50060">
    <property type="entry name" value="MAM_2"/>
    <property type="match status" value="4"/>
</dbReference>
<feature type="signal peptide" evidence="1">
    <location>
        <begin position="1"/>
        <end position="21"/>
    </location>
</feature>
<dbReference type="Pfam" id="PF00629">
    <property type="entry name" value="MAM"/>
    <property type="match status" value="4"/>
</dbReference>
<dbReference type="SMART" id="SM00137">
    <property type="entry name" value="MAM"/>
    <property type="match status" value="4"/>
</dbReference>
<evidence type="ECO:0000313" key="3">
    <source>
        <dbReference type="Ensembl" id="ENSSRHP00000085212.1"/>
    </source>
</evidence>
<reference evidence="3" key="1">
    <citation type="submission" date="2025-08" db="UniProtKB">
        <authorList>
            <consortium name="Ensembl"/>
        </authorList>
    </citation>
    <scope>IDENTIFICATION</scope>
</reference>
<dbReference type="PANTHER" id="PTHR23282">
    <property type="entry name" value="APICAL ENDOSOMAL GLYCOPROTEIN PRECURSOR"/>
    <property type="match status" value="1"/>
</dbReference>
<keyword evidence="4" id="KW-1185">Reference proteome</keyword>
<gene>
    <name evidence="3" type="primary">LOC107720203</name>
</gene>
<organism evidence="3 4">
    <name type="scientific">Sinocyclocheilus rhinocerous</name>
    <dbReference type="NCBI Taxonomy" id="307959"/>
    <lineage>
        <taxon>Eukaryota</taxon>
        <taxon>Metazoa</taxon>
        <taxon>Chordata</taxon>
        <taxon>Craniata</taxon>
        <taxon>Vertebrata</taxon>
        <taxon>Euteleostomi</taxon>
        <taxon>Actinopterygii</taxon>
        <taxon>Neopterygii</taxon>
        <taxon>Teleostei</taxon>
        <taxon>Ostariophysi</taxon>
        <taxon>Cypriniformes</taxon>
        <taxon>Cyprinidae</taxon>
        <taxon>Cyprininae</taxon>
        <taxon>Sinocyclocheilus</taxon>
    </lineage>
</organism>
<dbReference type="InterPro" id="IPR000998">
    <property type="entry name" value="MAM_dom"/>
</dbReference>
<name>A0A673M534_9TELE</name>
<feature type="domain" description="MAM" evidence="2">
    <location>
        <begin position="325"/>
        <end position="458"/>
    </location>
</feature>
<evidence type="ECO:0000259" key="2">
    <source>
        <dbReference type="PROSITE" id="PS50060"/>
    </source>
</evidence>
<dbReference type="Proteomes" id="UP000472270">
    <property type="component" value="Unassembled WGS sequence"/>
</dbReference>
<feature type="domain" description="MAM" evidence="2">
    <location>
        <begin position="468"/>
        <end position="626"/>
    </location>
</feature>
<dbReference type="AlphaFoldDB" id="A0A673M534"/>
<dbReference type="InterPro" id="IPR013320">
    <property type="entry name" value="ConA-like_dom_sf"/>
</dbReference>
<sequence>TSAMSLLHFSTLLAVALLVRAQTQLLRGSCSFESDSCGYTSDPAYAAWTINQEGRFIIAESSSFGEKEKYVLVSPELELRDWSCVRLVYQISGSGSLQLHLRPEGENFDYTLWTADKPSDSWLIASVDIRNMSGAYQLLFDAKPRRGMGNSIALFEIHIIPGYCIECNFEEHHLCGYSNQWNPNVNWYVGGSLARDPQSNLPDDHTMNNERGHYMYVDSVYAKRFQEVAKLVSPMTITSMAGCLSFYYQRDQAIGNFFSVFTKDQLGHYDEIWRPDVYATTDWKLVQVDIKAPHPLEMVFEVAFNSPRGGYVALDDISFSPEFCHTETGQCAFMSITFTGSFLLANTRHTSRPGYVGHLFGPSLPGNHKYCLRFYYALHGFMKIDNALALYVYDENNIAQEKIWTVSERSKDVWTEVEVTYLKPMPAKVAFVSICRNFWDCGLVSLDDISVTLGDCRVTTGPLNPPPGHCNFETGDCGYTQKKKAKKGHWLRIRGHTPTSYTGPKGDHTLGVGYYMYIEASHMLPKQSARLMSTELRGSSGPQCLIFFYHMYGSGTGTLSVLLHKGDRERLLWTRQGEQSVSWMKATVDYECYTRHWIIFEGIRGSSIRSDIAIDEIVFKKGPCNDPGDSISYSGFSENFNEIEY</sequence>
<evidence type="ECO:0000256" key="1">
    <source>
        <dbReference type="SAM" id="SignalP"/>
    </source>
</evidence>
<feature type="chain" id="PRO_5025385630" evidence="1">
    <location>
        <begin position="22"/>
        <end position="645"/>
    </location>
</feature>
<accession>A0A673M534</accession>
<reference evidence="3" key="2">
    <citation type="submission" date="2025-09" db="UniProtKB">
        <authorList>
            <consortium name="Ensembl"/>
        </authorList>
    </citation>
    <scope>IDENTIFICATION</scope>
</reference>
<dbReference type="PANTHER" id="PTHR23282:SF101">
    <property type="entry name" value="MAM DOMAIN-CONTAINING PROTEIN"/>
    <property type="match status" value="1"/>
</dbReference>
<proteinExistence type="predicted"/>
<feature type="domain" description="MAM" evidence="2">
    <location>
        <begin position="165"/>
        <end position="326"/>
    </location>
</feature>
<dbReference type="Gene3D" id="2.60.120.200">
    <property type="match status" value="4"/>
</dbReference>
<dbReference type="CDD" id="cd06263">
    <property type="entry name" value="MAM"/>
    <property type="match status" value="4"/>
</dbReference>
<protein>
    <submittedName>
        <fullName evidence="3">MAM domain-containing protein 2-like</fullName>
    </submittedName>
</protein>
<dbReference type="SUPFAM" id="SSF49899">
    <property type="entry name" value="Concanavalin A-like lectins/glucanases"/>
    <property type="match status" value="4"/>
</dbReference>
<feature type="domain" description="MAM" evidence="2">
    <location>
        <begin position="28"/>
        <end position="166"/>
    </location>
</feature>
<dbReference type="GO" id="GO:0016020">
    <property type="term" value="C:membrane"/>
    <property type="evidence" value="ECO:0007669"/>
    <property type="project" value="InterPro"/>
</dbReference>